<gene>
    <name evidence="1" type="ORF">HMPREF9013_0753</name>
</gene>
<organism evidence="1 2">
    <name type="scientific">Bulleidia extructa W1219</name>
    <dbReference type="NCBI Taxonomy" id="679192"/>
    <lineage>
        <taxon>Bacteria</taxon>
        <taxon>Bacillati</taxon>
        <taxon>Bacillota</taxon>
        <taxon>Erysipelotrichia</taxon>
        <taxon>Erysipelotrichales</taxon>
        <taxon>Erysipelotrichaceae</taxon>
        <taxon>Bulleidia</taxon>
    </lineage>
</organism>
<dbReference type="EMBL" id="ADFR01000002">
    <property type="protein sequence ID" value="EFC06061.1"/>
    <property type="molecule type" value="Genomic_DNA"/>
</dbReference>
<dbReference type="Pfam" id="PF08876">
    <property type="entry name" value="DUF1836"/>
    <property type="match status" value="1"/>
</dbReference>
<dbReference type="RefSeq" id="WP_006626406.1">
    <property type="nucleotide sequence ID" value="NZ_ADFR01000002.1"/>
</dbReference>
<keyword evidence="2" id="KW-1185">Reference proteome</keyword>
<evidence type="ECO:0000313" key="1">
    <source>
        <dbReference type="EMBL" id="EFC06061.1"/>
    </source>
</evidence>
<sequence length="145" mass="16754">MNKPLLLPEYNQIPSVGLYLEQVVKLINRSFEHYPSLMVTPSMISNYAKKKLIGRATKKQYSLDQIATLYFIALCKNVISIENIAQFLKENPLETKELYETFRNSLLYHLSQSMPSAKKTTDTLDHLSLAVTYHIILLNDFQKNL</sequence>
<dbReference type="AlphaFoldDB" id="D2MLY5"/>
<protein>
    <recommendedName>
        <fullName evidence="3">DUF1836 domain-containing protein</fullName>
    </recommendedName>
</protein>
<evidence type="ECO:0000313" key="2">
    <source>
        <dbReference type="Proteomes" id="UP000005017"/>
    </source>
</evidence>
<dbReference type="OrthoDB" id="3191472at2"/>
<dbReference type="STRING" id="679192.HMPREF9013_0753"/>
<accession>D2MLY5</accession>
<proteinExistence type="predicted"/>
<dbReference type="InterPro" id="IPR014975">
    <property type="entry name" value="DUF1836"/>
</dbReference>
<dbReference type="eggNOG" id="COG0789">
    <property type="taxonomic scope" value="Bacteria"/>
</dbReference>
<evidence type="ECO:0008006" key="3">
    <source>
        <dbReference type="Google" id="ProtNLM"/>
    </source>
</evidence>
<name>D2MLY5_9FIRM</name>
<reference evidence="2" key="1">
    <citation type="submission" date="2009-12" db="EMBL/GenBank/DDBJ databases">
        <title>Sequence of Clostridiales genomosp. BVAB3 str. UPII9-5.</title>
        <authorList>
            <person name="Madupu R."/>
            <person name="Durkin A.S."/>
            <person name="Torralba M."/>
            <person name="Methe B."/>
            <person name="Sutton G.G."/>
            <person name="Strausberg R.L."/>
            <person name="Nelson K.E."/>
        </authorList>
    </citation>
    <scope>NUCLEOTIDE SEQUENCE [LARGE SCALE GENOMIC DNA]</scope>
    <source>
        <strain evidence="2">W1219</strain>
    </source>
</reference>
<dbReference type="PANTHER" id="PTHR40056:SF1">
    <property type="entry name" value="DUF1836 DOMAIN-CONTAINING PROTEIN"/>
    <property type="match status" value="1"/>
</dbReference>
<dbReference type="PANTHER" id="PTHR40056">
    <property type="entry name" value="HYPOTHETICAL CYTOSOLIC PROTEIN"/>
    <property type="match status" value="1"/>
</dbReference>
<comment type="caution">
    <text evidence="1">The sequence shown here is derived from an EMBL/GenBank/DDBJ whole genome shotgun (WGS) entry which is preliminary data.</text>
</comment>
<dbReference type="Proteomes" id="UP000005017">
    <property type="component" value="Unassembled WGS sequence"/>
</dbReference>